<name>A0A7C8JDR3_ORBOL</name>
<dbReference type="Proteomes" id="UP000480548">
    <property type="component" value="Unassembled WGS sequence"/>
</dbReference>
<evidence type="ECO:0008006" key="8">
    <source>
        <dbReference type="Google" id="ProtNLM"/>
    </source>
</evidence>
<dbReference type="PANTHER" id="PTHR13395:SF6">
    <property type="entry name" value="SISTER CHROMATID COHESION PROTEIN DCC1"/>
    <property type="match status" value="1"/>
</dbReference>
<evidence type="ECO:0000313" key="5">
    <source>
        <dbReference type="EMBL" id="KAF3134862.1"/>
    </source>
</evidence>
<dbReference type="InterPro" id="IPR019128">
    <property type="entry name" value="Dcc1"/>
</dbReference>
<reference evidence="6 7" key="1">
    <citation type="submission" date="2019-06" db="EMBL/GenBank/DDBJ databases">
        <authorList>
            <person name="Palmer J.M."/>
        </authorList>
    </citation>
    <scope>NUCLEOTIDE SEQUENCE [LARGE SCALE GENOMIC DNA]</scope>
    <source>
        <strain evidence="4 6">TWF102</strain>
        <strain evidence="5 7">TWF703</strain>
    </source>
</reference>
<protein>
    <recommendedName>
        <fullName evidence="8">Sister chromatid cohesion protein DCC1</fullName>
    </recommendedName>
</protein>
<feature type="compositionally biased region" description="Basic and acidic residues" evidence="3">
    <location>
        <begin position="361"/>
        <end position="370"/>
    </location>
</feature>
<evidence type="ECO:0000313" key="4">
    <source>
        <dbReference type="EMBL" id="KAF3113408.1"/>
    </source>
</evidence>
<dbReference type="EMBL" id="WIQW01000001">
    <property type="protein sequence ID" value="KAF3113408.1"/>
    <property type="molecule type" value="Genomic_DNA"/>
</dbReference>
<dbReference type="GO" id="GO:0031390">
    <property type="term" value="C:Ctf18 RFC-like complex"/>
    <property type="evidence" value="ECO:0007669"/>
    <property type="project" value="InterPro"/>
</dbReference>
<dbReference type="AlphaFoldDB" id="A0A7C8JDR3"/>
<organism evidence="4 6">
    <name type="scientific">Orbilia oligospora</name>
    <name type="common">Nematode-trapping fungus</name>
    <name type="synonym">Arthrobotrys oligospora</name>
    <dbReference type="NCBI Taxonomy" id="2813651"/>
    <lineage>
        <taxon>Eukaryota</taxon>
        <taxon>Fungi</taxon>
        <taxon>Dikarya</taxon>
        <taxon>Ascomycota</taxon>
        <taxon>Pezizomycotina</taxon>
        <taxon>Orbiliomycetes</taxon>
        <taxon>Orbiliales</taxon>
        <taxon>Orbiliaceae</taxon>
        <taxon>Orbilia</taxon>
    </lineage>
</organism>
<dbReference type="GO" id="GO:0000775">
    <property type="term" value="C:chromosome, centromeric region"/>
    <property type="evidence" value="ECO:0007669"/>
    <property type="project" value="TreeGrafter"/>
</dbReference>
<comment type="caution">
    <text evidence="4">The sequence shown here is derived from an EMBL/GenBank/DDBJ whole genome shotgun (WGS) entry which is preliminary data.</text>
</comment>
<dbReference type="GO" id="GO:0000785">
    <property type="term" value="C:chromatin"/>
    <property type="evidence" value="ECO:0007669"/>
    <property type="project" value="TreeGrafter"/>
</dbReference>
<dbReference type="Proteomes" id="UP000475325">
    <property type="component" value="Unassembled WGS sequence"/>
</dbReference>
<dbReference type="GO" id="GO:0034088">
    <property type="term" value="P:maintenance of mitotic sister chromatid cohesion"/>
    <property type="evidence" value="ECO:0007669"/>
    <property type="project" value="TreeGrafter"/>
</dbReference>
<sequence length="370" mass="41205">MSTQDDSKAIPLAFAHEQTPVRLLELPPSLLSLIENSTFQSSAPVLKIKAPPKPIENGPNTTFTGPAPFAVFTTATETYNIRSVHSSNSIFILKSVPIPIIPDQDDVDSDTEMVDDPIITSKPGMIVTSTCASHLELLPSKPNTELLLQSALTEYKSFESPPDRPSEPLSKSQTLLNTPVSDAEFHEGWRDVTAFEIDNWALRLSPSTALQIFEVLISLILSRGQAEEIDKDEMGMHFFNQLVEQDGDLEYPPDAIRAVIRGAFESKKTEDGSMVYSYDTPYTTKWVGKHILLSNPNKSFTEREFMEAWRSKAPDECEKFVDLKLLEGLHTRSVLGVIRYIHSTDSEGGAAPANKKKNKWHEKFAAGKKR</sequence>
<evidence type="ECO:0000256" key="3">
    <source>
        <dbReference type="SAM" id="MobiDB-lite"/>
    </source>
</evidence>
<comment type="similarity">
    <text evidence="1">Belongs to the DCC1 family.</text>
</comment>
<evidence type="ECO:0000256" key="2">
    <source>
        <dbReference type="ARBA" id="ARBA00022705"/>
    </source>
</evidence>
<dbReference type="PANTHER" id="PTHR13395">
    <property type="entry name" value="SISTER CHROMATID COHESION PROTEIN DCC1-RELATED"/>
    <property type="match status" value="1"/>
</dbReference>
<dbReference type="GO" id="GO:0006260">
    <property type="term" value="P:DNA replication"/>
    <property type="evidence" value="ECO:0007669"/>
    <property type="project" value="UniProtKB-KW"/>
</dbReference>
<accession>A0A7C8JDR3</accession>
<dbReference type="EMBL" id="WIQZ01000034">
    <property type="protein sequence ID" value="KAF3134862.1"/>
    <property type="molecule type" value="Genomic_DNA"/>
</dbReference>
<dbReference type="Pfam" id="PF09724">
    <property type="entry name" value="Dcc1"/>
    <property type="match status" value="1"/>
</dbReference>
<gene>
    <name evidence="4" type="ORF">TWF102_000070</name>
    <name evidence="5" type="ORF">TWF703_006192</name>
</gene>
<evidence type="ECO:0000313" key="6">
    <source>
        <dbReference type="Proteomes" id="UP000475325"/>
    </source>
</evidence>
<evidence type="ECO:0000256" key="1">
    <source>
        <dbReference type="ARBA" id="ARBA00007017"/>
    </source>
</evidence>
<evidence type="ECO:0000313" key="7">
    <source>
        <dbReference type="Proteomes" id="UP000480548"/>
    </source>
</evidence>
<proteinExistence type="inferred from homology"/>
<keyword evidence="2" id="KW-0235">DNA replication</keyword>
<feature type="region of interest" description="Disordered" evidence="3">
    <location>
        <begin position="157"/>
        <end position="176"/>
    </location>
</feature>
<feature type="region of interest" description="Disordered" evidence="3">
    <location>
        <begin position="346"/>
        <end position="370"/>
    </location>
</feature>